<dbReference type="EMBL" id="JAHRIQ010015145">
    <property type="protein sequence ID" value="MEQ2226411.1"/>
    <property type="molecule type" value="Genomic_DNA"/>
</dbReference>
<organism evidence="3 4">
    <name type="scientific">Ilyodon furcidens</name>
    <name type="common">goldbreast splitfin</name>
    <dbReference type="NCBI Taxonomy" id="33524"/>
    <lineage>
        <taxon>Eukaryota</taxon>
        <taxon>Metazoa</taxon>
        <taxon>Chordata</taxon>
        <taxon>Craniata</taxon>
        <taxon>Vertebrata</taxon>
        <taxon>Euteleostomi</taxon>
        <taxon>Actinopterygii</taxon>
        <taxon>Neopterygii</taxon>
        <taxon>Teleostei</taxon>
        <taxon>Neoteleostei</taxon>
        <taxon>Acanthomorphata</taxon>
        <taxon>Ovalentaria</taxon>
        <taxon>Atherinomorphae</taxon>
        <taxon>Cyprinodontiformes</taxon>
        <taxon>Goodeidae</taxon>
        <taxon>Ilyodon</taxon>
    </lineage>
</organism>
<evidence type="ECO:0000313" key="4">
    <source>
        <dbReference type="Proteomes" id="UP001482620"/>
    </source>
</evidence>
<gene>
    <name evidence="3" type="ORF">ILYODFUR_027246</name>
</gene>
<evidence type="ECO:0000256" key="1">
    <source>
        <dbReference type="SAM" id="Coils"/>
    </source>
</evidence>
<feature type="compositionally biased region" description="Basic and acidic residues" evidence="2">
    <location>
        <begin position="108"/>
        <end position="117"/>
    </location>
</feature>
<feature type="compositionally biased region" description="Acidic residues" evidence="2">
    <location>
        <begin position="92"/>
        <end position="102"/>
    </location>
</feature>
<accession>A0ABV0T101</accession>
<evidence type="ECO:0000313" key="3">
    <source>
        <dbReference type="EMBL" id="MEQ2226411.1"/>
    </source>
</evidence>
<feature type="compositionally biased region" description="Polar residues" evidence="2">
    <location>
        <begin position="119"/>
        <end position="128"/>
    </location>
</feature>
<dbReference type="Proteomes" id="UP001482620">
    <property type="component" value="Unassembled WGS sequence"/>
</dbReference>
<sequence>MFYSNSSGSDPLNMSKSDMLRGIITEKLSTAAREILAVVERTVTDYEKEASAFRQEIDRQRRQLELLQPQVKLRRGDVEAVERHRLMGNHPDDEDDDDEEDPVAVSKRIQEDLKDPDYETSSRLQVNC</sequence>
<feature type="coiled-coil region" evidence="1">
    <location>
        <begin position="36"/>
        <end position="63"/>
    </location>
</feature>
<keyword evidence="4" id="KW-1185">Reference proteome</keyword>
<name>A0ABV0T101_9TELE</name>
<comment type="caution">
    <text evidence="3">The sequence shown here is derived from an EMBL/GenBank/DDBJ whole genome shotgun (WGS) entry which is preliminary data.</text>
</comment>
<protein>
    <submittedName>
        <fullName evidence="3">Uncharacterized protein</fullName>
    </submittedName>
</protein>
<keyword evidence="1" id="KW-0175">Coiled coil</keyword>
<reference evidence="3 4" key="1">
    <citation type="submission" date="2021-06" db="EMBL/GenBank/DDBJ databases">
        <authorList>
            <person name="Palmer J.M."/>
        </authorList>
    </citation>
    <scope>NUCLEOTIDE SEQUENCE [LARGE SCALE GENOMIC DNA]</scope>
    <source>
        <strain evidence="4">if_2019</strain>
        <tissue evidence="3">Muscle</tissue>
    </source>
</reference>
<proteinExistence type="predicted"/>
<feature type="region of interest" description="Disordered" evidence="2">
    <location>
        <begin position="77"/>
        <end position="128"/>
    </location>
</feature>
<evidence type="ECO:0000256" key="2">
    <source>
        <dbReference type="SAM" id="MobiDB-lite"/>
    </source>
</evidence>